<evidence type="ECO:0008006" key="3">
    <source>
        <dbReference type="Google" id="ProtNLM"/>
    </source>
</evidence>
<dbReference type="AlphaFoldDB" id="A0A943EG16"/>
<dbReference type="InterPro" id="IPR036249">
    <property type="entry name" value="Thioredoxin-like_sf"/>
</dbReference>
<evidence type="ECO:0000313" key="2">
    <source>
        <dbReference type="Proteomes" id="UP000754226"/>
    </source>
</evidence>
<evidence type="ECO:0000313" key="1">
    <source>
        <dbReference type="EMBL" id="MBS5519451.1"/>
    </source>
</evidence>
<dbReference type="Proteomes" id="UP000754226">
    <property type="component" value="Unassembled WGS sequence"/>
</dbReference>
<reference evidence="1" key="1">
    <citation type="submission" date="2021-02" db="EMBL/GenBank/DDBJ databases">
        <title>Infant gut strain persistence is associated with maternal origin, phylogeny, and functional potential including surface adhesion and iron acquisition.</title>
        <authorList>
            <person name="Lou Y.C."/>
        </authorList>
    </citation>
    <scope>NUCLEOTIDE SEQUENCE</scope>
    <source>
        <strain evidence="1">L3_106_000M1_dasL3_106_000M1_concoct_15</strain>
    </source>
</reference>
<name>A0A943EG16_9FIRM</name>
<dbReference type="EMBL" id="JAGZCZ010000004">
    <property type="protein sequence ID" value="MBS5519451.1"/>
    <property type="molecule type" value="Genomic_DNA"/>
</dbReference>
<protein>
    <recommendedName>
        <fullName evidence="3">Glutaredoxin domain-containing protein</fullName>
    </recommendedName>
</protein>
<accession>A0A943EG16</accession>
<sequence>MLRGGCLGGAPFFAEKECVMKSFTMFGSHVCPDTIAAMCILDQKGFSYTYKDITGTMIFLKEFLHLRDSREAFQAVKDGGYVGIPCFLFEDGSLTFSVDEAIAWSGQA</sequence>
<gene>
    <name evidence="1" type="ORF">KHX13_03820</name>
</gene>
<dbReference type="SUPFAM" id="SSF52833">
    <property type="entry name" value="Thioredoxin-like"/>
    <property type="match status" value="1"/>
</dbReference>
<organism evidence="1 2">
    <name type="scientific">Acidaminococcus intestini</name>
    <dbReference type="NCBI Taxonomy" id="187327"/>
    <lineage>
        <taxon>Bacteria</taxon>
        <taxon>Bacillati</taxon>
        <taxon>Bacillota</taxon>
        <taxon>Negativicutes</taxon>
        <taxon>Acidaminococcales</taxon>
        <taxon>Acidaminococcaceae</taxon>
        <taxon>Acidaminococcus</taxon>
    </lineage>
</organism>
<comment type="caution">
    <text evidence="1">The sequence shown here is derived from an EMBL/GenBank/DDBJ whole genome shotgun (WGS) entry which is preliminary data.</text>
</comment>
<proteinExistence type="predicted"/>
<dbReference type="Gene3D" id="3.40.30.10">
    <property type="entry name" value="Glutaredoxin"/>
    <property type="match status" value="1"/>
</dbReference>